<evidence type="ECO:0000256" key="3">
    <source>
        <dbReference type="ARBA" id="ARBA00022729"/>
    </source>
</evidence>
<dbReference type="InterPro" id="IPR001638">
    <property type="entry name" value="Solute-binding_3/MltF_N"/>
</dbReference>
<dbReference type="SMART" id="SM00062">
    <property type="entry name" value="PBPb"/>
    <property type="match status" value="1"/>
</dbReference>
<dbReference type="PANTHER" id="PTHR30085">
    <property type="entry name" value="AMINO ACID ABC TRANSPORTER PERMEASE"/>
    <property type="match status" value="1"/>
</dbReference>
<dbReference type="Proteomes" id="UP000677218">
    <property type="component" value="Unassembled WGS sequence"/>
</dbReference>
<dbReference type="GO" id="GO:0030288">
    <property type="term" value="C:outer membrane-bounded periplasmic space"/>
    <property type="evidence" value="ECO:0007669"/>
    <property type="project" value="TreeGrafter"/>
</dbReference>
<comment type="similarity">
    <text evidence="1">Belongs to the bacterial solute-binding protein 3 family.</text>
</comment>
<feature type="domain" description="Ionotropic glutamate receptor C-terminal" evidence="6">
    <location>
        <begin position="47"/>
        <end position="264"/>
    </location>
</feature>
<name>A0A916QGI8_9LACO</name>
<dbReference type="EMBL" id="BMAY01000003">
    <property type="protein sequence ID" value="GFZ26574.1"/>
    <property type="molecule type" value="Genomic_DNA"/>
</dbReference>
<feature type="signal peptide" evidence="4">
    <location>
        <begin position="1"/>
        <end position="18"/>
    </location>
</feature>
<proteinExistence type="inferred from homology"/>
<dbReference type="PANTHER" id="PTHR30085:SF6">
    <property type="entry name" value="ABC TRANSPORTER GLUTAMINE-BINDING PROTEIN GLNH"/>
    <property type="match status" value="1"/>
</dbReference>
<protein>
    <submittedName>
        <fullName evidence="7">Glutamine ABC transporter substrate-binding protein</fullName>
    </submittedName>
</protein>
<feature type="domain" description="Solute-binding protein family 3/N-terminal" evidence="5">
    <location>
        <begin position="41"/>
        <end position="265"/>
    </location>
</feature>
<dbReference type="Pfam" id="PF00497">
    <property type="entry name" value="SBP_bac_3"/>
    <property type="match status" value="1"/>
</dbReference>
<accession>A0A916QGI8</accession>
<dbReference type="SMART" id="SM00079">
    <property type="entry name" value="PBPe"/>
    <property type="match status" value="1"/>
</dbReference>
<dbReference type="PROSITE" id="PS51257">
    <property type="entry name" value="PROKAR_LIPOPROTEIN"/>
    <property type="match status" value="1"/>
</dbReference>
<gene>
    <name evidence="7" type="ORF">LCB40_04540</name>
</gene>
<feature type="chain" id="PRO_5038951915" evidence="4">
    <location>
        <begin position="19"/>
        <end position="275"/>
    </location>
</feature>
<keyword evidence="2" id="KW-0813">Transport</keyword>
<dbReference type="GO" id="GO:0006865">
    <property type="term" value="P:amino acid transport"/>
    <property type="evidence" value="ECO:0007669"/>
    <property type="project" value="TreeGrafter"/>
</dbReference>
<dbReference type="InterPro" id="IPR051455">
    <property type="entry name" value="Bact_solute-bind_prot3"/>
</dbReference>
<sequence>MRKWLKVFLAIVLGLTLAGCSSKENTASSDNEYQAIKQSKTIAWGIRTDVRLFGYVNLKTGKVEGFELDLARALTKQMLGKDGKAEFVETTAKTKIPQLLNNSVDVDLATMTITDERKKVVDFTNPYFNAGQSILVKNSSKINSIKDLNHKNIVVLAVKGTTAVQNMKKFAPKAKVQEYDDYGQAMAALKSGQGDAMTTDNGILAGLADENKGYKLVGGTFTNEPYGMAIKKNQPQLKRALNKALAELKANGTYKKLLIKWFNGVKGFSMKEAMK</sequence>
<dbReference type="SUPFAM" id="SSF53850">
    <property type="entry name" value="Periplasmic binding protein-like II"/>
    <property type="match status" value="1"/>
</dbReference>
<dbReference type="RefSeq" id="WP_212780281.1">
    <property type="nucleotide sequence ID" value="NZ_BMAY01000003.1"/>
</dbReference>
<keyword evidence="8" id="KW-1185">Reference proteome</keyword>
<dbReference type="CDD" id="cd13690">
    <property type="entry name" value="PBP2_GluB"/>
    <property type="match status" value="1"/>
</dbReference>
<dbReference type="AlphaFoldDB" id="A0A916QGI8"/>
<evidence type="ECO:0000256" key="4">
    <source>
        <dbReference type="SAM" id="SignalP"/>
    </source>
</evidence>
<dbReference type="GO" id="GO:0015276">
    <property type="term" value="F:ligand-gated monoatomic ion channel activity"/>
    <property type="evidence" value="ECO:0007669"/>
    <property type="project" value="InterPro"/>
</dbReference>
<evidence type="ECO:0000256" key="1">
    <source>
        <dbReference type="ARBA" id="ARBA00010333"/>
    </source>
</evidence>
<evidence type="ECO:0000259" key="5">
    <source>
        <dbReference type="SMART" id="SM00062"/>
    </source>
</evidence>
<comment type="caution">
    <text evidence="7">The sequence shown here is derived from an EMBL/GenBank/DDBJ whole genome shotgun (WGS) entry which is preliminary data.</text>
</comment>
<dbReference type="GO" id="GO:0016020">
    <property type="term" value="C:membrane"/>
    <property type="evidence" value="ECO:0007669"/>
    <property type="project" value="InterPro"/>
</dbReference>
<organism evidence="7 8">
    <name type="scientific">Lactobacillus corticis</name>
    <dbReference type="NCBI Taxonomy" id="2201249"/>
    <lineage>
        <taxon>Bacteria</taxon>
        <taxon>Bacillati</taxon>
        <taxon>Bacillota</taxon>
        <taxon>Bacilli</taxon>
        <taxon>Lactobacillales</taxon>
        <taxon>Lactobacillaceae</taxon>
        <taxon>Lactobacillus</taxon>
    </lineage>
</organism>
<dbReference type="GO" id="GO:0005576">
    <property type="term" value="C:extracellular region"/>
    <property type="evidence" value="ECO:0007669"/>
    <property type="project" value="TreeGrafter"/>
</dbReference>
<evidence type="ECO:0000256" key="2">
    <source>
        <dbReference type="ARBA" id="ARBA00022448"/>
    </source>
</evidence>
<evidence type="ECO:0000259" key="6">
    <source>
        <dbReference type="SMART" id="SM00079"/>
    </source>
</evidence>
<dbReference type="InterPro" id="IPR001320">
    <property type="entry name" value="Iontro_rcpt_C"/>
</dbReference>
<keyword evidence="3 4" id="KW-0732">Signal</keyword>
<dbReference type="Gene3D" id="3.40.190.10">
    <property type="entry name" value="Periplasmic binding protein-like II"/>
    <property type="match status" value="2"/>
</dbReference>
<evidence type="ECO:0000313" key="7">
    <source>
        <dbReference type="EMBL" id="GFZ26574.1"/>
    </source>
</evidence>
<evidence type="ECO:0000313" key="8">
    <source>
        <dbReference type="Proteomes" id="UP000677218"/>
    </source>
</evidence>
<reference evidence="7" key="1">
    <citation type="submission" date="2020-08" db="EMBL/GenBank/DDBJ databases">
        <title>Taxonomic study for Lactobacillus species isolated from hardwood bark.</title>
        <authorList>
            <person name="Tohno M."/>
            <person name="Tanizawa Y."/>
        </authorList>
    </citation>
    <scope>NUCLEOTIDE SEQUENCE</scope>
    <source>
        <strain evidence="7">B40</strain>
    </source>
</reference>